<dbReference type="InterPro" id="IPR032675">
    <property type="entry name" value="LRR_dom_sf"/>
</dbReference>
<evidence type="ECO:0000259" key="5">
    <source>
        <dbReference type="Pfam" id="PF24595"/>
    </source>
</evidence>
<dbReference type="PANTHER" id="PTHR47566:SF1">
    <property type="entry name" value="PROTEIN NUD1"/>
    <property type="match status" value="1"/>
</dbReference>
<evidence type="ECO:0000256" key="2">
    <source>
        <dbReference type="ARBA" id="ARBA00022729"/>
    </source>
</evidence>
<evidence type="ECO:0000313" key="6">
    <source>
        <dbReference type="EMBL" id="RKS20397.1"/>
    </source>
</evidence>
<dbReference type="EMBL" id="RBLC01000004">
    <property type="protein sequence ID" value="RKS20397.1"/>
    <property type="molecule type" value="Genomic_DNA"/>
</dbReference>
<dbReference type="Proteomes" id="UP000277579">
    <property type="component" value="Unassembled WGS sequence"/>
</dbReference>
<dbReference type="Pfam" id="PF24595">
    <property type="entry name" value="DUF7619"/>
    <property type="match status" value="1"/>
</dbReference>
<protein>
    <submittedName>
        <fullName evidence="6">Putative repeat protein (TIGR01451 family)/predicted secreted protein (Por secretion system target)</fullName>
    </submittedName>
</protein>
<keyword evidence="7" id="KW-1185">Reference proteome</keyword>
<dbReference type="InterPro" id="IPR052574">
    <property type="entry name" value="CDIRP"/>
</dbReference>
<feature type="domain" description="Secretion system C-terminal sorting" evidence="4">
    <location>
        <begin position="799"/>
        <end position="869"/>
    </location>
</feature>
<dbReference type="SMART" id="SM00364">
    <property type="entry name" value="LRR_BAC"/>
    <property type="match status" value="3"/>
</dbReference>
<proteinExistence type="predicted"/>
<dbReference type="NCBIfam" id="TIGR04183">
    <property type="entry name" value="Por_Secre_tail"/>
    <property type="match status" value="1"/>
</dbReference>
<dbReference type="OrthoDB" id="1110367at2"/>
<evidence type="ECO:0000256" key="3">
    <source>
        <dbReference type="ARBA" id="ARBA00022737"/>
    </source>
</evidence>
<gene>
    <name evidence="6" type="ORF">CLV94_2776</name>
</gene>
<dbReference type="Pfam" id="PF18962">
    <property type="entry name" value="Por_Secre_tail"/>
    <property type="match status" value="1"/>
</dbReference>
<evidence type="ECO:0000259" key="4">
    <source>
        <dbReference type="Pfam" id="PF18962"/>
    </source>
</evidence>
<feature type="domain" description="DUF7619" evidence="5">
    <location>
        <begin position="651"/>
        <end position="782"/>
    </location>
</feature>
<name>A0A495M2V8_9FLAO</name>
<dbReference type="AlphaFoldDB" id="A0A495M2V8"/>
<comment type="caution">
    <text evidence="6">The sequence shown here is derived from an EMBL/GenBank/DDBJ whole genome shotgun (WGS) entry which is preliminary data.</text>
</comment>
<accession>A0A495M2V8</accession>
<dbReference type="PANTHER" id="PTHR47566">
    <property type="match status" value="1"/>
</dbReference>
<reference evidence="6 7" key="1">
    <citation type="submission" date="2018-10" db="EMBL/GenBank/DDBJ databases">
        <title>Genomic Encyclopedia of Archaeal and Bacterial Type Strains, Phase II (KMG-II): from individual species to whole genera.</title>
        <authorList>
            <person name="Goeker M."/>
        </authorList>
    </citation>
    <scope>NUCLEOTIDE SEQUENCE [LARGE SCALE GENOMIC DNA]</scope>
    <source>
        <strain evidence="6 7">DSM 29537</strain>
    </source>
</reference>
<dbReference type="InterPro" id="IPR026444">
    <property type="entry name" value="Secre_tail"/>
</dbReference>
<organism evidence="6 7">
    <name type="scientific">Flavobacterium endophyticum</name>
    <dbReference type="NCBI Taxonomy" id="1540163"/>
    <lineage>
        <taxon>Bacteria</taxon>
        <taxon>Pseudomonadati</taxon>
        <taxon>Bacteroidota</taxon>
        <taxon>Flavobacteriia</taxon>
        <taxon>Flavobacteriales</taxon>
        <taxon>Flavobacteriaceae</taxon>
        <taxon>Flavobacterium</taxon>
    </lineage>
</organism>
<dbReference type="InterPro" id="IPR055353">
    <property type="entry name" value="DUF7619"/>
</dbReference>
<evidence type="ECO:0000256" key="1">
    <source>
        <dbReference type="ARBA" id="ARBA00022614"/>
    </source>
</evidence>
<keyword evidence="3" id="KW-0677">Repeat</keyword>
<dbReference type="Gene3D" id="3.80.10.10">
    <property type="entry name" value="Ribonuclease Inhibitor"/>
    <property type="match status" value="1"/>
</dbReference>
<evidence type="ECO:0000313" key="7">
    <source>
        <dbReference type="Proteomes" id="UP000277579"/>
    </source>
</evidence>
<keyword evidence="2" id="KW-0732">Signal</keyword>
<dbReference type="RefSeq" id="WP_121377061.1">
    <property type="nucleotide sequence ID" value="NZ_RBLC01000004.1"/>
</dbReference>
<keyword evidence="1" id="KW-0433">Leucine-rich repeat</keyword>
<sequence>MKKLYFAVLGFCCWHGMNGQGLHIPDSNFKSKLLSASTGNKVAKNLEGEFVSIDGNNNGEIEASEASAVAYLNIASSSIADLSGIEYFTALKYLACNDNELMSLDVSGSPDLEYLYCSTNVLTQLNLLGCNRLRDLECSHNRLTSLDVSGKASLRDVKCDTNELTSLVLAGSPIKELHCGYNLLVQLDLSGQTALESLNCSNNRLTALDLSGLASLERLLAQNNRLITISDLVGFRNLKSVQAGNNRMRSLVVSCPLLSELGVQDNQLESLKAYGCPALSLGERGLNFRNNPLTLLDVRGYEGLTSIACNNYGLTGALTVMADPTVSSILFNDNRLTSLDVSQCLGAEVLSFKSNPQLATLFIKNGKNNHSSVAMALPTVPRLRYICADEGAETTQLQHLIAATAGRQCEVNSYCSFAPGGRYYAVESVTAFDNDNNGCEANDPGFPFAGYKVVNGTTETIYLSDRTGKYNLPLQSGNSVITPLLADASYFMVTPPSASVTFPSQNSAQNPHFCISPKGKYADLEIVMLPLGDAIPGYASSYKIMYRNKGTVVQSGSIGLQFDAPVLRLGVSVPQAVQERPDRLSWTFSELMPLEMRTIVLSFTLNTPTDTPALNANDVLKYTASVTTPALDASPEDNVISLRQKVTNSFDPNDKTCLQGDRVSTEYIGQYVHYIVRFENTGTAIAKNIIVKDIIDTDRFDMRSLEPIESSHPFTTKISNGNTVEFVFKDIDLPFYNDFNDGYVAFKIKIKPSLAVGDTFSNSASIYFDYNLPILTDRIVTTIESLSTPGIDLSDRFSIYPNPSKGLLHLENKDNIVLKSISVYNMMGQPVLIISNAAAVNSVDISDLASGSYVMKIYSEQGSAVGKFVKE</sequence>
<dbReference type="GO" id="GO:0035591">
    <property type="term" value="F:signaling adaptor activity"/>
    <property type="evidence" value="ECO:0007669"/>
    <property type="project" value="TreeGrafter"/>
</dbReference>
<dbReference type="SUPFAM" id="SSF52058">
    <property type="entry name" value="L domain-like"/>
    <property type="match status" value="1"/>
</dbReference>